<gene>
    <name evidence="1" type="ORF">LEP1GSC131_1041</name>
</gene>
<dbReference type="EMBL" id="AKWH02000009">
    <property type="protein sequence ID" value="EKO53340.1"/>
    <property type="molecule type" value="Genomic_DNA"/>
</dbReference>
<organism evidence="1 2">
    <name type="scientific">Leptospira kirschneri str. 200802841</name>
    <dbReference type="NCBI Taxonomy" id="1193047"/>
    <lineage>
        <taxon>Bacteria</taxon>
        <taxon>Pseudomonadati</taxon>
        <taxon>Spirochaetota</taxon>
        <taxon>Spirochaetia</taxon>
        <taxon>Leptospirales</taxon>
        <taxon>Leptospiraceae</taxon>
        <taxon>Leptospira</taxon>
    </lineage>
</organism>
<dbReference type="Proteomes" id="UP000006339">
    <property type="component" value="Unassembled WGS sequence"/>
</dbReference>
<evidence type="ECO:0000313" key="2">
    <source>
        <dbReference type="Proteomes" id="UP000006339"/>
    </source>
</evidence>
<accession>A0A828Y869</accession>
<comment type="caution">
    <text evidence="1">The sequence shown here is derived from an EMBL/GenBank/DDBJ whole genome shotgun (WGS) entry which is preliminary data.</text>
</comment>
<dbReference type="AlphaFoldDB" id="A0A828Y869"/>
<reference evidence="1" key="1">
    <citation type="submission" date="2012-10" db="EMBL/GenBank/DDBJ databases">
        <authorList>
            <person name="Harkins D.M."/>
            <person name="Durkin A.S."/>
            <person name="Brinkac L.M."/>
            <person name="Selengut J.D."/>
            <person name="Sanka R."/>
            <person name="DePew J."/>
            <person name="Purushe J."/>
            <person name="Picardeau M."/>
            <person name="Werts C."/>
            <person name="Goarant C."/>
            <person name="Vinetz J.M."/>
            <person name="Sutton G.G."/>
            <person name="Nelson W.C."/>
            <person name="Fouts D.E."/>
        </authorList>
    </citation>
    <scope>NUCLEOTIDE SEQUENCE [LARGE SCALE GENOMIC DNA]</scope>
    <source>
        <strain evidence="1">200802841</strain>
    </source>
</reference>
<keyword evidence="2" id="KW-1185">Reference proteome</keyword>
<protein>
    <submittedName>
        <fullName evidence="1">Uncharacterized protein</fullName>
    </submittedName>
</protein>
<name>A0A828Y869_9LEPT</name>
<evidence type="ECO:0000313" key="1">
    <source>
        <dbReference type="EMBL" id="EKO53340.1"/>
    </source>
</evidence>
<proteinExistence type="predicted"/>
<sequence length="58" mass="6717">MRNSFLQAVITKLKNLNRIAKHMLNEVSELKKQLRIQAKGLDLSDVRDEIPLLRSRSS</sequence>